<dbReference type="PRINTS" id="PR01217">
    <property type="entry name" value="PRICHEXTENSN"/>
</dbReference>
<feature type="compositionally biased region" description="Polar residues" evidence="1">
    <location>
        <begin position="2244"/>
        <end position="2256"/>
    </location>
</feature>
<evidence type="ECO:0000256" key="1">
    <source>
        <dbReference type="SAM" id="MobiDB-lite"/>
    </source>
</evidence>
<feature type="region of interest" description="Disordered" evidence="1">
    <location>
        <begin position="1650"/>
        <end position="1686"/>
    </location>
</feature>
<feature type="compositionally biased region" description="Pro residues" evidence="1">
    <location>
        <begin position="1225"/>
        <end position="1247"/>
    </location>
</feature>
<feature type="compositionally biased region" description="Basic and acidic residues" evidence="1">
    <location>
        <begin position="301"/>
        <end position="323"/>
    </location>
</feature>
<feature type="region of interest" description="Disordered" evidence="1">
    <location>
        <begin position="2294"/>
        <end position="2313"/>
    </location>
</feature>
<feature type="compositionally biased region" description="Basic and acidic residues" evidence="1">
    <location>
        <begin position="1651"/>
        <end position="1660"/>
    </location>
</feature>
<feature type="compositionally biased region" description="Pro residues" evidence="1">
    <location>
        <begin position="1742"/>
        <end position="1757"/>
    </location>
</feature>
<evidence type="ECO:0000313" key="2">
    <source>
        <dbReference type="Proteomes" id="UP000829999"/>
    </source>
</evidence>
<sequence>MKGSRAVHVKKRDNRIDTNLLRELQASNQLSNEKEKFSLRYDIPTQEFGCQYDCKRDNLICTCKNLVTLRKKQEVRYLELPNQTYAYHKSRSSTDIGVGSVKALQKKKVRKVYLPETDDRGVGSSDWSSFVSPKHRNRDKGRHNDSKETTSKCVGGIIEYNISCVMSAKLSPIVLTISGSTFDHESKLNRYSEIGNNPIVKKLTNTTTQFEDLINENQQDVSREEIEKEQPISKVQEHETDGKPHADNSYKANESIKEKLDNLVRKAYSSDSLVQHVHNLEDPSVGKTSHDTVDIDPVSNKTEKDSKKLSADKSRSSDSKSTAERSTAVLKTPSSFKRRFEAIRRGLAKKEDLKKNPVIVTKELSQESVVSHKDVSINSDPPSLEGRSDCNVRTYSPFPQVYARDNTIYNPRTPPYRRSMTSRKDRSSTRWSSHRNDDDSESQGVKCKFKLWGKKGSVEENSSKRRCTPRPSFITTRKRFNKKEELKISTKSDSDKKESRRFFFFKKKNKSNNEENTYKPIVRKGVTAGRCEVKDGLVIKICGANTVKEASKPEIVDDRGEIFRKAWLKEFLSQSIEPRNSVQVRWNNKKYVPSSSTVVELMDSVYKDTGLDFRSKSQVTVQPSYKSFTKQHVSFIKQKIEAWMIPRTIADRPEMIPLTQNTDENKNDNIEVIISDQKWCIDKSKAFSHKIEVVLHTENFTKLDKERSSEYLRIDIPKGFFVDSSSDDTNKNTVNQSSDEEVYKIVEYETGSDLKREKTQRDIGDHHKPNNIKVTVSVKEVKDGVSKVLEPRIQGRLQRDVVIQGSHVNVPRKCDVVGVGIITQRDLREMRKPILKIQDDYSDYDSDYDVPNMGKKCELADSFLHDFCRDWNHLGNESWSVSDPHLRYCSQTSFHHERPKSSPNMYDEFQTSAIVSSCPTSECIHCTGPHTHMNENENKSKKCKWFRRKKKKQKKNKNEDYQRMVPKDSIEVCKRRKVHAMLKSKWICPPDCERPYMSIPSSERANQHLPTVECPKLMKSCCKTVDPRPRKRTCKKHVSLPDCETMNDWLARQLNAPEGILAFKGAGGCELCKRKVCPKHTKINPNQSCEMPRPPCRDSCEQMKKPPCSSSRSSSERREVTCNPPLVCKPTPPPCPGAKSPPPCPPCPPPQRPPSPCPNAPCPPPPCPPCPPPQSPCTPPPPKCPPSPPPCSPSPPPCAEPRPSPCPPPPCSGSTHTPRRSQSCFPPPSCKPSPCQRKPPSPPPCRPTPSCNKPGCNHSSSNKKITPPCARQPKCPSNSSANKKPPCKQGTDSYNAALYTHSPTDSNHCPHVRVVTCPSPPVCPYFSPPPCPNAPPCRPSRCSLPPCPPPPCPPPPCPPPPCPPPPCQPPPCPPPPCPPPPCPPPPCPPPPCQPPPCPPPPCYYPPPCPGSLPPCRRPSGCFPPPCPPPPCPPPPCKPPPCPPPPCQPPPCPPPPCPPPPCPPPPCPPPPCPGRPPPCWEPCFPPPPCPRPPPCPPPPCPPPQCPPPCKPPPCKPPPCPPPQCPPPPCKKPKKKPMCIGSLPNNECLPVPQCPSRLCRTMPCQTSPPIVHKRCSKSPYEKICASCSSTSFKPTPEPPYFYSPIHPCPLEPEKTEKKIVPCDSPPCSKRRPDYIPKLDCEKSSVPPLFKGQRTCDDCRSSDNDEFPWPTKNQISNQPSLSSGCRSSSQPEKIVYGKCKKDCPMMPKLSCETIPSPKKECLKSCPNRQGTPLPPCMPKIKCPQPQRPPKPKPPPPPEPICRPTKCKSKSRLPGLFLKMNPTKKSSMCSKDCLAWETTKYKGEDGCISLNSEERITIRVKKDSPSTQDLREGCNIKVQDEDGMTLFERKDYQLQRAGCSIKRPSLLGDMYRASEVRRVATNGSVQAIKADKERFKEISEGKSDVSITNLIEIQFKLKVTQGDNTTEVNIANNEFKESETEDKISEKDTMNQTPQEVFVVKNESEQVIDNCDQKNDINIRIVIKNFKPKPGKNKINSKHYAYSKDFAKTISEKFHSVSTGYSDVLHDDKVFSVHRATVDLTSSVENAKTQSREGMSESVATAGRILAGLSEPSVCRCIATDLSDAKCEEEKTLITQRFSDCKDKNEEHSEEIGPDDQKSSESTESDSDDTEKPSKYDTEDSDTDKQIERTEYEPEIDNEQRIEQKYDTFMSTDVEERERENTTAGMKQQSSSLDVIVKPYTKEEKKELLKHILDKAQDDKPKNKARMKKLKDILKVILTSDSSEQDDTNQPCNETPNDDTYASPKPNYFRDNDSMNNYYTVESNTVFSEVNTSKALHPTAENNSECSSNSEVSETSRTESRQGGCMCSAVAARLKMASRIGEGGCCCTKRSIKRNEEITCDIKPDSDFCYLTPEFIDVETQRSTYLTSKINSTNLSIHSRSLKQSVAGSLILENTGLNAELMNESTCSQMNYARECEMMKLKHQIQADNIVMMTGHTTRITDNRNKERKKSNDPTPMRHASDILQSYETKKAVLEIYTEKTISDDGEHLVAKLPKFAYDRENEIQSNYEAIATNSYKAVCKRSVVMSINR</sequence>
<feature type="compositionally biased region" description="Polar residues" evidence="1">
    <location>
        <begin position="1668"/>
        <end position="1686"/>
    </location>
</feature>
<feature type="region of interest" description="Disordered" evidence="1">
    <location>
        <begin position="2098"/>
        <end position="2163"/>
    </location>
</feature>
<dbReference type="RefSeq" id="XP_035455438.2">
    <property type="nucleotide sequence ID" value="XM_035599545.2"/>
</dbReference>
<feature type="region of interest" description="Disordered" evidence="1">
    <location>
        <begin position="1171"/>
        <end position="1289"/>
    </location>
</feature>
<evidence type="ECO:0000313" key="3">
    <source>
        <dbReference type="RefSeq" id="XP_035455438.2"/>
    </source>
</evidence>
<feature type="region of interest" description="Disordered" evidence="1">
    <location>
        <begin position="2237"/>
        <end position="2264"/>
    </location>
</feature>
<proteinExistence type="predicted"/>
<protein>
    <submittedName>
        <fullName evidence="3">Uncharacterized protein LOC118279791</fullName>
    </submittedName>
</protein>
<feature type="compositionally biased region" description="Low complexity" evidence="1">
    <location>
        <begin position="2295"/>
        <end position="2309"/>
    </location>
</feature>
<feature type="compositionally biased region" description="Basic and acidic residues" evidence="1">
    <location>
        <begin position="2126"/>
        <end position="2162"/>
    </location>
</feature>
<feature type="compositionally biased region" description="Pro residues" evidence="1">
    <location>
        <begin position="1171"/>
        <end position="1211"/>
    </location>
</feature>
<feature type="compositionally biased region" description="Basic and acidic residues" evidence="1">
    <location>
        <begin position="2098"/>
        <end position="2117"/>
    </location>
</feature>
<reference evidence="3" key="1">
    <citation type="submission" date="2025-08" db="UniProtKB">
        <authorList>
            <consortium name="RefSeq"/>
        </authorList>
    </citation>
    <scope>IDENTIFICATION</scope>
    <source>
        <tissue evidence="3">Whole larval tissue</tissue>
    </source>
</reference>
<dbReference type="GeneID" id="118279791"/>
<feature type="region of interest" description="Disordered" evidence="1">
    <location>
        <begin position="216"/>
        <end position="252"/>
    </location>
</feature>
<gene>
    <name evidence="3" type="primary">LOC118279791</name>
</gene>
<feature type="region of interest" description="Disordered" evidence="1">
    <location>
        <begin position="280"/>
        <end position="330"/>
    </location>
</feature>
<name>A0A9R0ET75_SPOFR</name>
<feature type="region of interest" description="Disordered" evidence="1">
    <location>
        <begin position="118"/>
        <end position="149"/>
    </location>
</feature>
<keyword evidence="2" id="KW-1185">Reference proteome</keyword>
<dbReference type="OrthoDB" id="2019130at2759"/>
<feature type="region of interest" description="Disordered" evidence="1">
    <location>
        <begin position="1733"/>
        <end position="1763"/>
    </location>
</feature>
<accession>A0A9R0ET75</accession>
<dbReference type="Proteomes" id="UP000829999">
    <property type="component" value="Chromosome 22"/>
</dbReference>
<organism evidence="2 3">
    <name type="scientific">Spodoptera frugiperda</name>
    <name type="common">Fall armyworm</name>
    <dbReference type="NCBI Taxonomy" id="7108"/>
    <lineage>
        <taxon>Eukaryota</taxon>
        <taxon>Metazoa</taxon>
        <taxon>Ecdysozoa</taxon>
        <taxon>Arthropoda</taxon>
        <taxon>Hexapoda</taxon>
        <taxon>Insecta</taxon>
        <taxon>Pterygota</taxon>
        <taxon>Neoptera</taxon>
        <taxon>Endopterygota</taxon>
        <taxon>Lepidoptera</taxon>
        <taxon>Glossata</taxon>
        <taxon>Ditrysia</taxon>
        <taxon>Noctuoidea</taxon>
        <taxon>Noctuidae</taxon>
        <taxon>Amphipyrinae</taxon>
        <taxon>Spodoptera</taxon>
    </lineage>
</organism>
<feature type="compositionally biased region" description="Basic and acidic residues" evidence="1">
    <location>
        <begin position="221"/>
        <end position="252"/>
    </location>
</feature>
<feature type="region of interest" description="Disordered" evidence="1">
    <location>
        <begin position="366"/>
        <end position="442"/>
    </location>
</feature>